<dbReference type="STRING" id="1921510.BSL82_04850"/>
<keyword evidence="2" id="KW-0560">Oxidoreductase</keyword>
<evidence type="ECO:0000259" key="4">
    <source>
        <dbReference type="SMART" id="SM00822"/>
    </source>
</evidence>
<dbReference type="RefSeq" id="WP_072596279.1">
    <property type="nucleotide sequence ID" value="NZ_CP018221.1"/>
</dbReference>
<evidence type="ECO:0000313" key="6">
    <source>
        <dbReference type="Proteomes" id="UP000182063"/>
    </source>
</evidence>
<gene>
    <name evidence="5" type="ORF">BSL82_04850</name>
</gene>
<dbReference type="PANTHER" id="PTHR24321">
    <property type="entry name" value="DEHYDROGENASES, SHORT CHAIN"/>
    <property type="match status" value="1"/>
</dbReference>
<dbReference type="NCBIfam" id="NF005559">
    <property type="entry name" value="PRK07231.1"/>
    <property type="match status" value="1"/>
</dbReference>
<dbReference type="InterPro" id="IPR057326">
    <property type="entry name" value="KR_dom"/>
</dbReference>
<accession>A0A1L3ZSW0</accession>
<dbReference type="PRINTS" id="PR00080">
    <property type="entry name" value="SDRFAMILY"/>
</dbReference>
<dbReference type="Pfam" id="PF13561">
    <property type="entry name" value="adh_short_C2"/>
    <property type="match status" value="1"/>
</dbReference>
<comment type="similarity">
    <text evidence="1">Belongs to the short-chain dehydrogenases/reductases (SDR) family.</text>
</comment>
<protein>
    <submittedName>
        <fullName evidence="5">3-alpha-hydroxysteroid dehydrogenase</fullName>
    </submittedName>
</protein>
<keyword evidence="3" id="KW-0520">NAD</keyword>
<evidence type="ECO:0000313" key="5">
    <source>
        <dbReference type="EMBL" id="API58723.1"/>
    </source>
</evidence>
<dbReference type="KEGG" id="sphj:BSL82_04850"/>
<dbReference type="PRINTS" id="PR00081">
    <property type="entry name" value="GDHRDH"/>
</dbReference>
<dbReference type="InterPro" id="IPR002347">
    <property type="entry name" value="SDR_fam"/>
</dbReference>
<evidence type="ECO:0000256" key="1">
    <source>
        <dbReference type="ARBA" id="ARBA00006484"/>
    </source>
</evidence>
<dbReference type="SMART" id="SM00822">
    <property type="entry name" value="PKS_KR"/>
    <property type="match status" value="1"/>
</dbReference>
<keyword evidence="6" id="KW-1185">Reference proteome</keyword>
<dbReference type="Gene3D" id="3.40.50.720">
    <property type="entry name" value="NAD(P)-binding Rossmann-like Domain"/>
    <property type="match status" value="1"/>
</dbReference>
<dbReference type="InterPro" id="IPR036291">
    <property type="entry name" value="NAD(P)-bd_dom_sf"/>
</dbReference>
<reference evidence="6" key="1">
    <citation type="submission" date="2016-11" db="EMBL/GenBank/DDBJ databases">
        <title>Complete Genome Sequence of alachlor-degrading Sphingomonas sp. strain JJ-A5.</title>
        <authorList>
            <person name="Lee H."/>
            <person name="Ka J.-O."/>
        </authorList>
    </citation>
    <scope>NUCLEOTIDE SEQUENCE [LARGE SCALE GENOMIC DNA]</scope>
    <source>
        <strain evidence="6">JJ-A5</strain>
    </source>
</reference>
<evidence type="ECO:0000256" key="2">
    <source>
        <dbReference type="ARBA" id="ARBA00023002"/>
    </source>
</evidence>
<dbReference type="Proteomes" id="UP000182063">
    <property type="component" value="Chromosome"/>
</dbReference>
<dbReference type="GO" id="GO:0016491">
    <property type="term" value="F:oxidoreductase activity"/>
    <property type="evidence" value="ECO:0007669"/>
    <property type="project" value="UniProtKB-KW"/>
</dbReference>
<dbReference type="AlphaFoldDB" id="A0A1L3ZSW0"/>
<sequence length="246" mass="25320">MGRASGKVAVITGGARGMGAAFARRLVEEGASVVLTDVLSDEGLATAEALGDHAHFIAHDVTQADQWAKVVEVAERRFGPISVLVNNAGIAAYGPIEDTSEVEFRRIVDINMVSIFLGTKAVIPSMRRAGGGAIINISSAAGIVGLPQMLGYVGTKFAVRGMTKSAALELAPLNIRVNSIHPGTIDTPMSQLSGDPELTAAVNSVTPAGRVGQPDEIASVVVLLASDECAFATGAEFVIDGGLTCH</sequence>
<dbReference type="PROSITE" id="PS00061">
    <property type="entry name" value="ADH_SHORT"/>
    <property type="match status" value="1"/>
</dbReference>
<evidence type="ECO:0000256" key="3">
    <source>
        <dbReference type="ARBA" id="ARBA00023027"/>
    </source>
</evidence>
<dbReference type="PANTHER" id="PTHR24321:SF8">
    <property type="entry name" value="ESTRADIOL 17-BETA-DEHYDROGENASE 8-RELATED"/>
    <property type="match status" value="1"/>
</dbReference>
<dbReference type="InterPro" id="IPR020904">
    <property type="entry name" value="Sc_DH/Rdtase_CS"/>
</dbReference>
<name>A0A1L3ZSW0_9SPHN</name>
<organism evidence="5 6">
    <name type="scientific">Tardibacter chloracetimidivorans</name>
    <dbReference type="NCBI Taxonomy" id="1921510"/>
    <lineage>
        <taxon>Bacteria</taxon>
        <taxon>Pseudomonadati</taxon>
        <taxon>Pseudomonadota</taxon>
        <taxon>Alphaproteobacteria</taxon>
        <taxon>Sphingomonadales</taxon>
        <taxon>Sphingomonadaceae</taxon>
        <taxon>Tardibacter</taxon>
    </lineage>
</organism>
<dbReference type="FunFam" id="3.40.50.720:FF:000084">
    <property type="entry name" value="Short-chain dehydrogenase reductase"/>
    <property type="match status" value="1"/>
</dbReference>
<dbReference type="OrthoDB" id="5457012at2"/>
<proteinExistence type="inferred from homology"/>
<dbReference type="EMBL" id="CP018221">
    <property type="protein sequence ID" value="API58723.1"/>
    <property type="molecule type" value="Genomic_DNA"/>
</dbReference>
<dbReference type="SUPFAM" id="SSF51735">
    <property type="entry name" value="NAD(P)-binding Rossmann-fold domains"/>
    <property type="match status" value="1"/>
</dbReference>
<feature type="domain" description="Ketoreductase" evidence="4">
    <location>
        <begin position="7"/>
        <end position="188"/>
    </location>
</feature>